<reference evidence="5" key="1">
    <citation type="submission" date="2015-03" db="EMBL/GenBank/DDBJ databases">
        <authorList>
            <consortium name="Pathogen Informatics"/>
        </authorList>
    </citation>
    <scope>NUCLEOTIDE SEQUENCE [LARGE SCALE GENOMIC DNA]</scope>
    <source>
        <strain evidence="5">K00500041</strain>
    </source>
</reference>
<dbReference type="InterPro" id="IPR036378">
    <property type="entry name" value="FAS1_dom_sf"/>
</dbReference>
<dbReference type="SUPFAM" id="SSF82153">
    <property type="entry name" value="FAS1 domain"/>
    <property type="match status" value="1"/>
</dbReference>
<dbReference type="GO" id="GO:0005615">
    <property type="term" value="C:extracellular space"/>
    <property type="evidence" value="ECO:0007669"/>
    <property type="project" value="TreeGrafter"/>
</dbReference>
<evidence type="ECO:0000313" key="4">
    <source>
        <dbReference type="EMBL" id="COW16978.1"/>
    </source>
</evidence>
<dbReference type="GO" id="GO:0030198">
    <property type="term" value="P:extracellular matrix organization"/>
    <property type="evidence" value="ECO:0007669"/>
    <property type="project" value="TreeGrafter"/>
</dbReference>
<evidence type="ECO:0000256" key="1">
    <source>
        <dbReference type="ARBA" id="ARBA00004613"/>
    </source>
</evidence>
<dbReference type="STRING" id="115862.BBG46_14995"/>
<accession>A0A0U0RP55</accession>
<dbReference type="PROSITE" id="PS50213">
    <property type="entry name" value="FAS1"/>
    <property type="match status" value="1"/>
</dbReference>
<dbReference type="Proteomes" id="UP000038802">
    <property type="component" value="Unassembled WGS sequence"/>
</dbReference>
<dbReference type="Pfam" id="PF02469">
    <property type="entry name" value="Fasciclin"/>
    <property type="match status" value="1"/>
</dbReference>
<dbReference type="PANTHER" id="PTHR10900">
    <property type="entry name" value="PERIOSTIN-RELATED"/>
    <property type="match status" value="1"/>
</dbReference>
<comment type="subcellular location">
    <subcellularLocation>
        <location evidence="1">Secreted</location>
    </subcellularLocation>
</comment>
<dbReference type="PANTHER" id="PTHR10900:SF77">
    <property type="entry name" value="FI19380P1"/>
    <property type="match status" value="1"/>
</dbReference>
<sequence length="266" mass="27290">MPVSVDCAGVIRWTVRPIYNRPHSESLVSTQEDGVQRRRRSKGIEAMINVQAKPAAAASLAAIAIAFLAGCSSTKPVSQDTSPKPATSPAAPVTTAAMADPAADLIGRGCAQYAAQNPTGPGSVAGMAQDPVATAASNNPMLSTLTSALSGKLNPDVNLVDTLNGGEYTVFAPTNAAFDKLPAATIDQLKTDAKLLSSILTYHVIAGQASPSRIDGTHQTLQGADLTVIGARDDLMVNNAGLVCGGVHTANATVYMIDTVLMPPAQ</sequence>
<evidence type="ECO:0000259" key="3">
    <source>
        <dbReference type="PROSITE" id="PS50213"/>
    </source>
</evidence>
<dbReference type="GO" id="GO:0050839">
    <property type="term" value="F:cell adhesion molecule binding"/>
    <property type="evidence" value="ECO:0007669"/>
    <property type="project" value="TreeGrafter"/>
</dbReference>
<dbReference type="Gene3D" id="2.30.180.10">
    <property type="entry name" value="FAS1 domain"/>
    <property type="match status" value="1"/>
</dbReference>
<feature type="domain" description="FAS1" evidence="3">
    <location>
        <begin position="129"/>
        <end position="261"/>
    </location>
</feature>
<dbReference type="AlphaFoldDB" id="A0A0U0RP55"/>
<dbReference type="InterPro" id="IPR000782">
    <property type="entry name" value="FAS1_domain"/>
</dbReference>
<protein>
    <submittedName>
        <fullName evidence="4">Cell surface lipoprotein MPT83</fullName>
    </submittedName>
</protein>
<dbReference type="GO" id="GO:0007155">
    <property type="term" value="P:cell adhesion"/>
    <property type="evidence" value="ECO:0007669"/>
    <property type="project" value="TreeGrafter"/>
</dbReference>
<evidence type="ECO:0000256" key="2">
    <source>
        <dbReference type="ARBA" id="ARBA00022729"/>
    </source>
</evidence>
<proteinExistence type="predicted"/>
<gene>
    <name evidence="4" type="ORF">ERS007703_02947</name>
</gene>
<dbReference type="GO" id="GO:0031012">
    <property type="term" value="C:extracellular matrix"/>
    <property type="evidence" value="ECO:0007669"/>
    <property type="project" value="TreeGrafter"/>
</dbReference>
<dbReference type="FunFam" id="2.30.180.10:FF:000019">
    <property type="entry name" value="Cell surface lipoprotein"/>
    <property type="match status" value="1"/>
</dbReference>
<keyword evidence="2" id="KW-0732">Signal</keyword>
<organism evidence="4 5">
    <name type="scientific">Mycobacterium tuberculosis</name>
    <dbReference type="NCBI Taxonomy" id="1773"/>
    <lineage>
        <taxon>Bacteria</taxon>
        <taxon>Bacillati</taxon>
        <taxon>Actinomycetota</taxon>
        <taxon>Actinomycetes</taxon>
        <taxon>Mycobacteriales</taxon>
        <taxon>Mycobacteriaceae</taxon>
        <taxon>Mycobacterium</taxon>
        <taxon>Mycobacterium tuberculosis complex</taxon>
    </lineage>
</organism>
<dbReference type="EMBL" id="CSAE01000361">
    <property type="protein sequence ID" value="COW16978.1"/>
    <property type="molecule type" value="Genomic_DNA"/>
</dbReference>
<keyword evidence="4" id="KW-0449">Lipoprotein</keyword>
<dbReference type="SMART" id="SM00554">
    <property type="entry name" value="FAS1"/>
    <property type="match status" value="1"/>
</dbReference>
<name>A0A0U0RP55_MYCTX</name>
<dbReference type="InterPro" id="IPR050904">
    <property type="entry name" value="Adhesion/Biosynth-related"/>
</dbReference>
<evidence type="ECO:0000313" key="5">
    <source>
        <dbReference type="Proteomes" id="UP000038802"/>
    </source>
</evidence>